<evidence type="ECO:0008006" key="3">
    <source>
        <dbReference type="Google" id="ProtNLM"/>
    </source>
</evidence>
<proteinExistence type="predicted"/>
<dbReference type="KEGG" id="rop:ROP_70850"/>
<dbReference type="STRING" id="632772.ROP_70850"/>
<dbReference type="Proteomes" id="UP000002212">
    <property type="component" value="Chromosome"/>
</dbReference>
<evidence type="ECO:0000313" key="2">
    <source>
        <dbReference type="Proteomes" id="UP000002212"/>
    </source>
</evidence>
<gene>
    <name evidence="1" type="ordered locus">ROP_70850</name>
</gene>
<dbReference type="PATRIC" id="fig|632772.20.peg.7393"/>
<evidence type="ECO:0000313" key="1">
    <source>
        <dbReference type="EMBL" id="BAH55332.1"/>
    </source>
</evidence>
<dbReference type="Gene3D" id="3.20.20.150">
    <property type="entry name" value="Divalent-metal-dependent TIM barrel enzymes"/>
    <property type="match status" value="1"/>
</dbReference>
<dbReference type="AlphaFoldDB" id="C1B5S1"/>
<reference evidence="1 2" key="1">
    <citation type="submission" date="2009-03" db="EMBL/GenBank/DDBJ databases">
        <title>Comparison of the complete genome sequences of Rhodococcus erythropolis PR4 and Rhodococcus opacus B4.</title>
        <authorList>
            <person name="Takarada H."/>
            <person name="Sekine M."/>
            <person name="Hosoyama A."/>
            <person name="Yamada R."/>
            <person name="Fujisawa T."/>
            <person name="Omata S."/>
            <person name="Shimizu A."/>
            <person name="Tsukatani N."/>
            <person name="Tanikawa S."/>
            <person name="Fujita N."/>
            <person name="Harayama S."/>
        </authorList>
    </citation>
    <scope>NUCLEOTIDE SEQUENCE [LARGE SCALE GENOMIC DNA]</scope>
    <source>
        <strain evidence="1 2">B4</strain>
    </source>
</reference>
<sequence length="110" mass="11543">MNFGVYTAVLHDRSLREALETIASLGLEGAEINAGGFLPTPHLPVKELLSGEVSPQDYLKVFDETGVAIAGLNCNGNPPDADPEVGVEDAEDLRNAIKVAGLLGVHRAHG</sequence>
<name>C1B5S1_RHOOB</name>
<organism evidence="1 2">
    <name type="scientific">Rhodococcus opacus (strain B4)</name>
    <dbReference type="NCBI Taxonomy" id="632772"/>
    <lineage>
        <taxon>Bacteria</taxon>
        <taxon>Bacillati</taxon>
        <taxon>Actinomycetota</taxon>
        <taxon>Actinomycetes</taxon>
        <taxon>Mycobacteriales</taxon>
        <taxon>Nocardiaceae</taxon>
        <taxon>Rhodococcus</taxon>
    </lineage>
</organism>
<dbReference type="SUPFAM" id="SSF51658">
    <property type="entry name" value="Xylose isomerase-like"/>
    <property type="match status" value="1"/>
</dbReference>
<accession>C1B5S1</accession>
<protein>
    <recommendedName>
        <fullName evidence="3">Sugar phosphate isomerase/epimerase</fullName>
    </recommendedName>
</protein>
<dbReference type="EMBL" id="AP011115">
    <property type="protein sequence ID" value="BAH55332.1"/>
    <property type="molecule type" value="Genomic_DNA"/>
</dbReference>
<dbReference type="InterPro" id="IPR036237">
    <property type="entry name" value="Xyl_isomerase-like_sf"/>
</dbReference>
<dbReference type="HOGENOM" id="CLU_173326_0_0_11"/>